<evidence type="ECO:0000256" key="3">
    <source>
        <dbReference type="ARBA" id="ARBA00022840"/>
    </source>
</evidence>
<dbReference type="Gene3D" id="2.40.100.10">
    <property type="entry name" value="Cyclophilin-like"/>
    <property type="match status" value="1"/>
</dbReference>
<evidence type="ECO:0000259" key="4">
    <source>
        <dbReference type="SMART" id="SM00797"/>
    </source>
</evidence>
<dbReference type="Pfam" id="PF02626">
    <property type="entry name" value="CT_A_B"/>
    <property type="match status" value="1"/>
</dbReference>
<feature type="domain" description="Carboxyltransferase" evidence="4">
    <location>
        <begin position="31"/>
        <end position="305"/>
    </location>
</feature>
<dbReference type="PANTHER" id="PTHR43309:SF3">
    <property type="entry name" value="5-OXOPROLINASE SUBUNIT C"/>
    <property type="match status" value="1"/>
</dbReference>
<evidence type="ECO:0000313" key="6">
    <source>
        <dbReference type="Proteomes" id="UP000648257"/>
    </source>
</evidence>
<reference evidence="5 6" key="1">
    <citation type="submission" date="2020-08" db="EMBL/GenBank/DDBJ databases">
        <title>Novel species isolated from subtropical streams in China.</title>
        <authorList>
            <person name="Lu H."/>
        </authorList>
    </citation>
    <scope>NUCLEOTIDE SEQUENCE [LARGE SCALE GENOMIC DNA]</scope>
    <source>
        <strain evidence="5 6">KACC 16656</strain>
    </source>
</reference>
<gene>
    <name evidence="5" type="ORF">H8K52_06130</name>
</gene>
<comment type="caution">
    <text evidence="5">The sequence shown here is derived from an EMBL/GenBank/DDBJ whole genome shotgun (WGS) entry which is preliminary data.</text>
</comment>
<sequence>MSNNANTACISITKAGIQTTVQDLGRTGLRDLGISQAGALDRQSLILANKLVGNPEHCAGLEIVIGPVEIQFHRDSWFALCGANFAAELDGKSIAKAWRHYARAGQSLLLRGAHKEARAYLAIDGGIAVAEILGARATDLQARFGGHEGRALRKGDILPLGPPQNIGRSIGVQQRIWTPEVRAIRGPEFMQFDACARKKFWQEAWKVSSQSNRMAFRLSGDSLQRSESGDMLSHAVLPGVVQVPANGQPIVLLADCQTTGGYPRIATVIEADLWKIAQTPIGQHFCFVEVDIATALDAKKKWQRELARLNCVNSINYKPERKHV</sequence>
<keyword evidence="1" id="KW-0547">Nucleotide-binding</keyword>
<evidence type="ECO:0000256" key="1">
    <source>
        <dbReference type="ARBA" id="ARBA00022741"/>
    </source>
</evidence>
<protein>
    <submittedName>
        <fullName evidence="5">Biotin-dependent carboxyltransferase family protein</fullName>
    </submittedName>
</protein>
<dbReference type="RefSeq" id="WP_186922014.1">
    <property type="nucleotide sequence ID" value="NZ_JACOFW010000005.1"/>
</dbReference>
<dbReference type="InterPro" id="IPR052708">
    <property type="entry name" value="PxpC"/>
</dbReference>
<dbReference type="SMART" id="SM00797">
    <property type="entry name" value="AHS2"/>
    <property type="match status" value="1"/>
</dbReference>
<evidence type="ECO:0000313" key="5">
    <source>
        <dbReference type="EMBL" id="MBC3806922.1"/>
    </source>
</evidence>
<evidence type="ECO:0000256" key="2">
    <source>
        <dbReference type="ARBA" id="ARBA00022801"/>
    </source>
</evidence>
<accession>A0ABR6X286</accession>
<name>A0ABR6X286_9BURK</name>
<dbReference type="NCBIfam" id="TIGR00724">
    <property type="entry name" value="urea_amlyse_rel"/>
    <property type="match status" value="1"/>
</dbReference>
<dbReference type="SUPFAM" id="SSF50891">
    <property type="entry name" value="Cyclophilin-like"/>
    <property type="match status" value="1"/>
</dbReference>
<keyword evidence="6" id="KW-1185">Reference proteome</keyword>
<dbReference type="PANTHER" id="PTHR43309">
    <property type="entry name" value="5-OXOPROLINASE SUBUNIT C"/>
    <property type="match status" value="1"/>
</dbReference>
<dbReference type="EMBL" id="JACOFW010000005">
    <property type="protein sequence ID" value="MBC3806922.1"/>
    <property type="molecule type" value="Genomic_DNA"/>
</dbReference>
<organism evidence="5 6">
    <name type="scientific">Undibacterium seohonense</name>
    <dbReference type="NCBI Taxonomy" id="1344950"/>
    <lineage>
        <taxon>Bacteria</taxon>
        <taxon>Pseudomonadati</taxon>
        <taxon>Pseudomonadota</taxon>
        <taxon>Betaproteobacteria</taxon>
        <taxon>Burkholderiales</taxon>
        <taxon>Oxalobacteraceae</taxon>
        <taxon>Undibacterium</taxon>
    </lineage>
</organism>
<dbReference type="InterPro" id="IPR003778">
    <property type="entry name" value="CT_A_B"/>
</dbReference>
<keyword evidence="3" id="KW-0067">ATP-binding</keyword>
<keyword evidence="2" id="KW-0378">Hydrolase</keyword>
<proteinExistence type="predicted"/>
<dbReference type="InterPro" id="IPR029000">
    <property type="entry name" value="Cyclophilin-like_dom_sf"/>
</dbReference>
<dbReference type="Proteomes" id="UP000648257">
    <property type="component" value="Unassembled WGS sequence"/>
</dbReference>